<keyword evidence="7" id="KW-0418">Kinase</keyword>
<dbReference type="PROSITE" id="PS00107">
    <property type="entry name" value="PROTEIN_KINASE_ATP"/>
    <property type="match status" value="2"/>
</dbReference>
<evidence type="ECO:0000256" key="12">
    <source>
        <dbReference type="SAM" id="MobiDB-lite"/>
    </source>
</evidence>
<dbReference type="InterPro" id="IPR018097">
    <property type="entry name" value="EGF_Ca-bd_CS"/>
</dbReference>
<protein>
    <recommendedName>
        <fullName evidence="13">Protein kinase domain-containing protein</fullName>
    </recommendedName>
</protein>
<dbReference type="EnsemblPlants" id="LPERR03G22640.1">
    <property type="protein sequence ID" value="LPERR03G22640.1"/>
    <property type="gene ID" value="LPERR03G22640"/>
</dbReference>
<organism evidence="14 15">
    <name type="scientific">Leersia perrieri</name>
    <dbReference type="NCBI Taxonomy" id="77586"/>
    <lineage>
        <taxon>Eukaryota</taxon>
        <taxon>Viridiplantae</taxon>
        <taxon>Streptophyta</taxon>
        <taxon>Embryophyta</taxon>
        <taxon>Tracheophyta</taxon>
        <taxon>Spermatophyta</taxon>
        <taxon>Magnoliopsida</taxon>
        <taxon>Liliopsida</taxon>
        <taxon>Poales</taxon>
        <taxon>Poaceae</taxon>
        <taxon>BOP clade</taxon>
        <taxon>Oryzoideae</taxon>
        <taxon>Oryzeae</taxon>
        <taxon>Oryzinae</taxon>
        <taxon>Leersia</taxon>
    </lineage>
</organism>
<dbReference type="InterPro" id="IPR001279">
    <property type="entry name" value="Metallo-B-lactamas"/>
</dbReference>
<dbReference type="InterPro" id="IPR049883">
    <property type="entry name" value="NOTCH1_EGF-like"/>
</dbReference>
<evidence type="ECO:0000256" key="1">
    <source>
        <dbReference type="ARBA" id="ARBA00004479"/>
    </source>
</evidence>
<dbReference type="InterPro" id="IPR011009">
    <property type="entry name" value="Kinase-like_dom_sf"/>
</dbReference>
<keyword evidence="5" id="KW-0732">Signal</keyword>
<dbReference type="InterPro" id="IPR008271">
    <property type="entry name" value="Ser/Thr_kinase_AS"/>
</dbReference>
<dbReference type="SUPFAM" id="SSF56281">
    <property type="entry name" value="Metallo-hydrolase/oxidoreductase"/>
    <property type="match status" value="1"/>
</dbReference>
<dbReference type="Gene3D" id="3.30.200.20">
    <property type="entry name" value="Phosphorylase Kinase, domain 1"/>
    <property type="match status" value="2"/>
</dbReference>
<evidence type="ECO:0000256" key="8">
    <source>
        <dbReference type="ARBA" id="ARBA00022840"/>
    </source>
</evidence>
<keyword evidence="9" id="KW-1015">Disulfide bond</keyword>
<dbReference type="SMART" id="SM00181">
    <property type="entry name" value="EGF"/>
    <property type="match status" value="3"/>
</dbReference>
<evidence type="ECO:0000256" key="5">
    <source>
        <dbReference type="ARBA" id="ARBA00022729"/>
    </source>
</evidence>
<dbReference type="PROSITE" id="PS01187">
    <property type="entry name" value="EGF_CA"/>
    <property type="match status" value="1"/>
</dbReference>
<evidence type="ECO:0000256" key="10">
    <source>
        <dbReference type="ARBA" id="ARBA00023180"/>
    </source>
</evidence>
<dbReference type="Pfam" id="PF12706">
    <property type="entry name" value="Lactamase_B_2"/>
    <property type="match status" value="1"/>
</dbReference>
<evidence type="ECO:0000256" key="2">
    <source>
        <dbReference type="ARBA" id="ARBA00022527"/>
    </source>
</evidence>
<feature type="binding site" evidence="11">
    <location>
        <position position="792"/>
    </location>
    <ligand>
        <name>ATP</name>
        <dbReference type="ChEBI" id="CHEBI:30616"/>
    </ligand>
</feature>
<name>A0A0D9VWT1_9ORYZ</name>
<dbReference type="PANTHER" id="PTHR27005:SF165">
    <property type="entry name" value="OS03G0642600 PROTEIN"/>
    <property type="match status" value="1"/>
</dbReference>
<dbReference type="InterPro" id="IPR000742">
    <property type="entry name" value="EGF"/>
</dbReference>
<dbReference type="PROSITE" id="PS50011">
    <property type="entry name" value="PROTEIN_KINASE_DOM"/>
    <property type="match status" value="2"/>
</dbReference>
<dbReference type="SUPFAM" id="SSF57196">
    <property type="entry name" value="EGF/Laminin"/>
    <property type="match status" value="1"/>
</dbReference>
<dbReference type="CDD" id="cd16279">
    <property type="entry name" value="metallo-hydrolase-like_MBL-fold"/>
    <property type="match status" value="1"/>
</dbReference>
<dbReference type="GO" id="GO:0030247">
    <property type="term" value="F:polysaccharide binding"/>
    <property type="evidence" value="ECO:0007669"/>
    <property type="project" value="InterPro"/>
</dbReference>
<dbReference type="Gene3D" id="2.10.25.10">
    <property type="entry name" value="Laminin"/>
    <property type="match status" value="3"/>
</dbReference>
<feature type="compositionally biased region" description="Polar residues" evidence="12">
    <location>
        <begin position="1868"/>
        <end position="1877"/>
    </location>
</feature>
<dbReference type="Gramene" id="LPERR03G22640.1">
    <property type="protein sequence ID" value="LPERR03G22640.1"/>
    <property type="gene ID" value="LPERR03G22640"/>
</dbReference>
<dbReference type="Pfam" id="PF07645">
    <property type="entry name" value="EGF_CA"/>
    <property type="match status" value="1"/>
</dbReference>
<keyword evidence="3" id="KW-0245">EGF-like domain</keyword>
<dbReference type="PANTHER" id="PTHR27005">
    <property type="entry name" value="WALL-ASSOCIATED RECEPTOR KINASE-LIKE 21"/>
    <property type="match status" value="1"/>
</dbReference>
<reference evidence="15" key="2">
    <citation type="submission" date="2013-12" db="EMBL/GenBank/DDBJ databases">
        <authorList>
            <person name="Yu Y."/>
            <person name="Lee S."/>
            <person name="de Baynast K."/>
            <person name="Wissotski M."/>
            <person name="Liu L."/>
            <person name="Talag J."/>
            <person name="Goicoechea J."/>
            <person name="Angelova A."/>
            <person name="Jetty R."/>
            <person name="Kudrna D."/>
            <person name="Golser W."/>
            <person name="Rivera L."/>
            <person name="Zhang J."/>
            <person name="Wing R."/>
        </authorList>
    </citation>
    <scope>NUCLEOTIDE SEQUENCE</scope>
</reference>
<comment type="subcellular location">
    <subcellularLocation>
        <location evidence="1">Membrane</location>
        <topology evidence="1">Single-pass type I membrane protein</topology>
    </subcellularLocation>
</comment>
<dbReference type="GO" id="GO:0005524">
    <property type="term" value="F:ATP binding"/>
    <property type="evidence" value="ECO:0007669"/>
    <property type="project" value="UniProtKB-UniRule"/>
</dbReference>
<dbReference type="Proteomes" id="UP000032180">
    <property type="component" value="Chromosome 3"/>
</dbReference>
<feature type="region of interest" description="Disordered" evidence="12">
    <location>
        <begin position="1861"/>
        <end position="1895"/>
    </location>
</feature>
<evidence type="ECO:0000256" key="3">
    <source>
        <dbReference type="ARBA" id="ARBA00022536"/>
    </source>
</evidence>
<keyword evidence="8 11" id="KW-0067">ATP-binding</keyword>
<dbReference type="HOGENOM" id="CLU_002052_0_0_1"/>
<dbReference type="InterPro" id="IPR001881">
    <property type="entry name" value="EGF-like_Ca-bd_dom"/>
</dbReference>
<dbReference type="STRING" id="77586.A0A0D9VWT1"/>
<evidence type="ECO:0000313" key="14">
    <source>
        <dbReference type="EnsemblPlants" id="LPERR03G22640.1"/>
    </source>
</evidence>
<reference evidence="14 15" key="1">
    <citation type="submission" date="2012-08" db="EMBL/GenBank/DDBJ databases">
        <title>Oryza genome evolution.</title>
        <authorList>
            <person name="Wing R.A."/>
        </authorList>
    </citation>
    <scope>NUCLEOTIDE SEQUENCE</scope>
</reference>
<dbReference type="CDD" id="cd00054">
    <property type="entry name" value="EGF_CA"/>
    <property type="match status" value="2"/>
</dbReference>
<keyword evidence="4" id="KW-0808">Transferase</keyword>
<dbReference type="SUPFAM" id="SSF56112">
    <property type="entry name" value="Protein kinase-like (PK-like)"/>
    <property type="match status" value="2"/>
</dbReference>
<evidence type="ECO:0000256" key="9">
    <source>
        <dbReference type="ARBA" id="ARBA00023157"/>
    </source>
</evidence>
<evidence type="ECO:0000256" key="4">
    <source>
        <dbReference type="ARBA" id="ARBA00022679"/>
    </source>
</evidence>
<evidence type="ECO:0000259" key="13">
    <source>
        <dbReference type="PROSITE" id="PS50011"/>
    </source>
</evidence>
<evidence type="ECO:0000256" key="6">
    <source>
        <dbReference type="ARBA" id="ARBA00022741"/>
    </source>
</evidence>
<evidence type="ECO:0000256" key="7">
    <source>
        <dbReference type="ARBA" id="ARBA00022777"/>
    </source>
</evidence>
<proteinExistence type="predicted"/>
<dbReference type="GO" id="GO:0007166">
    <property type="term" value="P:cell surface receptor signaling pathway"/>
    <property type="evidence" value="ECO:0007669"/>
    <property type="project" value="InterPro"/>
</dbReference>
<dbReference type="Gene3D" id="3.60.15.10">
    <property type="entry name" value="Ribonuclease Z/Hydroxyacylglutathione hydrolase-like"/>
    <property type="match status" value="1"/>
</dbReference>
<evidence type="ECO:0000256" key="11">
    <source>
        <dbReference type="PROSITE-ProRule" id="PRU10141"/>
    </source>
</evidence>
<dbReference type="PROSITE" id="PS00108">
    <property type="entry name" value="PROTEIN_KINASE_ST"/>
    <property type="match status" value="2"/>
</dbReference>
<accession>A0A0D9VWT1</accession>
<dbReference type="GO" id="GO:0005509">
    <property type="term" value="F:calcium ion binding"/>
    <property type="evidence" value="ECO:0007669"/>
    <property type="project" value="InterPro"/>
</dbReference>
<dbReference type="SMART" id="SM00220">
    <property type="entry name" value="S_TKc"/>
    <property type="match status" value="2"/>
</dbReference>
<feature type="binding site" evidence="11">
    <location>
        <position position="1588"/>
    </location>
    <ligand>
        <name>ATP</name>
        <dbReference type="ChEBI" id="CHEBI:30616"/>
    </ligand>
</feature>
<dbReference type="InterPro" id="IPR000719">
    <property type="entry name" value="Prot_kinase_dom"/>
</dbReference>
<dbReference type="InterPro" id="IPR025287">
    <property type="entry name" value="WAK_GUB"/>
</dbReference>
<feature type="domain" description="Protein kinase" evidence="13">
    <location>
        <begin position="764"/>
        <end position="1055"/>
    </location>
</feature>
<dbReference type="InterPro" id="IPR017441">
    <property type="entry name" value="Protein_kinase_ATP_BS"/>
</dbReference>
<keyword evidence="6 11" id="KW-0547">Nucleotide-binding</keyword>
<dbReference type="Pfam" id="PF07714">
    <property type="entry name" value="PK_Tyr_Ser-Thr"/>
    <property type="match status" value="2"/>
</dbReference>
<reference evidence="14" key="3">
    <citation type="submission" date="2015-04" db="UniProtKB">
        <authorList>
            <consortium name="EnsemblPlants"/>
        </authorList>
    </citation>
    <scope>IDENTIFICATION</scope>
</reference>
<keyword evidence="10" id="KW-0325">Glycoprotein</keyword>
<dbReference type="FunFam" id="3.30.200.20:FF:000708">
    <property type="entry name" value="Protein kinase superfamily protein"/>
    <property type="match status" value="2"/>
</dbReference>
<dbReference type="InterPro" id="IPR001245">
    <property type="entry name" value="Ser-Thr/Tyr_kinase_cat_dom"/>
</dbReference>
<dbReference type="GO" id="GO:0004674">
    <property type="term" value="F:protein serine/threonine kinase activity"/>
    <property type="evidence" value="ECO:0007669"/>
    <property type="project" value="UniProtKB-KW"/>
</dbReference>
<dbReference type="GO" id="GO:0005886">
    <property type="term" value="C:plasma membrane"/>
    <property type="evidence" value="ECO:0007669"/>
    <property type="project" value="TreeGrafter"/>
</dbReference>
<dbReference type="Gene3D" id="1.10.510.10">
    <property type="entry name" value="Transferase(Phosphotransferase) domain 1"/>
    <property type="match status" value="2"/>
</dbReference>
<dbReference type="FunFam" id="2.10.25.10:FF:000704">
    <property type="entry name" value="Os12g0614800 protein"/>
    <property type="match status" value="2"/>
</dbReference>
<dbReference type="SMART" id="SM00179">
    <property type="entry name" value="EGF_CA"/>
    <property type="match status" value="2"/>
</dbReference>
<sequence length="1913" mass="208226">MEPPVAAAASSSSLIFLGTGCSGALPDARCLIHPSTPPCPVCSQSLSLQPERNPNYRCNTSLLIDYCQDDGTHKYILIDVGKTFREQVLRWFIYHKIPYVDSMTLLTRFRTMQIILTHEHADAVLGLADVWLVQPSNEFGQVPIFLTQFTMDSVAARFPYLMKNKLEEDDEASQVPQFNWKIIEGDIDKPFVSSGLEFVPLPVRATVVMHGEDYVCLGFLFGRKERIAYLSDVSRILPRTEHVLLDALIMQSSPAAISKSGGQLDLLILETNMLHGEGDAGSCHLTLSQTLNAVKRISPRKALLIGMNHEFEHQKENQTLAEWSSRTPATTMQEAQSPRFFLLVVFLATATTSSSSSVSPAAAGRALSLPGCPDKCGNVSIPYPFGIGDRCAAVGLNPYFNLTCDGSRSPPVPKVGDPGMQAVILDIELDRGELRLNGYVNYVCYSSNTTTSLTAPPGGLGVRDTELRLSPSRNQLTVIGCNALGLAGGTHMDRLGIVDDYATGCYTHCAGVNSTDPDGAPCAGAGCCQLPISPDLASVVTGFPPNWTNTAWEFNPCLYAVIAEVGWYSFRRRHLAGVLGFFNETRRTRIPIVLDWAVRDGSYCPVTPEEKVRRMYACKSANSYCVNSTNGIGYSYVDECALRRQGRQYEDMHPCKHGICINTPGSYHCKCKAGTKLDGTNFGCQQVLPVAAKVIIGLSACSIVVMALSCLLVIQLQRRKHITEKQEYFRRNGGLRLYDEMMSRQVDTVRVLTLDEIKKATDNFSDDRVLGRGGHGTVYHGTLDDLRQVAIKRSKAAAIDDGDDDGGCIKEEFVNEIIVLSQINHRHVVRLLGCCLEVHVPMLVYEFVPNGTLFDLLHGRNGAGVRRPVSLGLRLKIAAQSAEALAYLHSSASRAILHGDVKSLNILLDDVLDAKVADFGASALRSMDEGEFVEFVQGTLGYLDPESFVNRELTDKSDVYSFGVVLVELIARKKAVYDDGVSGEKRSLSSTFLAVVSARGELWRVVDREIMDGISDDAATASVVRELAELAARCMGPSGEERPAMKEVAERLEVLRRLEMQVDVRRKSNGGEEVDAGFYGGGGVGQHGHLDMTTSSYYQSMETDKLQLDDLDLQTVTMQEAWFGFLLLLLISTATSSTSAVSPTAGRVVTLPGCPDKCGNVTIPYPFGVGDRCAAVGLNPYFNLTCNGSRSPPVPMWGDPGLQVEVIDISLDRGELRLYALPSYVCYASANNLSTNQTFFLSLEGSPFRVSSSRNRLTVIGCSTLGMAAGTGGAARGDDDVYATGCYTYCGSLNVTGGDGAPCAGTGCCQVAISADVPYLGAVVQVDNWTNTAWRFNPCFYAMVAEDGWYSFRRRDLEGVLRYYNETVEAGGVPVVIDWAVRDGWCPATEEKYACVSANSHCVNSTNGIGYTCHCSQGYQGNPYLNDGCQDINECALREQDPKYEEMYPCRHGMCVNTPGSYRCKCKAGRKKDGTNFGCQPVLPMAAKVVVGLSACAILAMTVSSFLVIRLERRKHKQEKLQYFKQNGGLKLFEEMVSRQVDTVRVLTEDELKKATNNFKDDQVIGCGGHGTVYRGTLDDHRQVAIKKSKAAAIDVDGDDGSGCKDEFINEIIVLSQINHRHIVRLLGCCLEVHVPMLVYEFVPNGTLFNLLHGGNGAGVRRPVSLGLRLKIAAQSAEALSYLHSSASTAILHGDVKSLNILLDGELDAKVADFGASALKSMDEGEFIEYVQGTLGYLDPESFVNRHLTDKSDVYSFGVVLAELATRKKAVYDDGNGVKRSLSTVFPAALRHGELWSVLDRDLLVGAAAADEDDKATAAGVVRELAELAARCMGPSGEERPSMKEVAERLQVLRRAEMQATVAGAGRGSSSDGQVDQWNMYGGESGGRGHLDTTASYQSTEVDRLTLSVDLAR</sequence>
<dbReference type="Pfam" id="PF00008">
    <property type="entry name" value="EGF"/>
    <property type="match status" value="1"/>
</dbReference>
<dbReference type="FunFam" id="1.10.510.10:FF:000473">
    <property type="entry name" value="Putative wall-associated kinase"/>
    <property type="match status" value="2"/>
</dbReference>
<dbReference type="InterPro" id="IPR009030">
    <property type="entry name" value="Growth_fac_rcpt_cys_sf"/>
</dbReference>
<keyword evidence="2" id="KW-0723">Serine/threonine-protein kinase</keyword>
<evidence type="ECO:0000313" key="15">
    <source>
        <dbReference type="Proteomes" id="UP000032180"/>
    </source>
</evidence>
<keyword evidence="15" id="KW-1185">Reference proteome</keyword>
<dbReference type="Pfam" id="PF13947">
    <property type="entry name" value="GUB_WAK_bind"/>
    <property type="match status" value="2"/>
</dbReference>
<dbReference type="InterPro" id="IPR036866">
    <property type="entry name" value="RibonucZ/Hydroxyglut_hydro"/>
</dbReference>
<dbReference type="InterPro" id="IPR045274">
    <property type="entry name" value="WAK-like"/>
</dbReference>
<dbReference type="SUPFAM" id="SSF57184">
    <property type="entry name" value="Growth factor receptor domain"/>
    <property type="match status" value="1"/>
</dbReference>
<feature type="domain" description="Protein kinase" evidence="13">
    <location>
        <begin position="1559"/>
        <end position="1853"/>
    </location>
</feature>